<name>A0A067M6B4_BOTB1</name>
<keyword evidence="2 5" id="KW-0238">DNA-binding</keyword>
<dbReference type="CDD" id="cd00086">
    <property type="entry name" value="homeodomain"/>
    <property type="match status" value="1"/>
</dbReference>
<dbReference type="PROSITE" id="PS50071">
    <property type="entry name" value="HOMEOBOX_2"/>
    <property type="match status" value="1"/>
</dbReference>
<dbReference type="Gene3D" id="1.10.10.60">
    <property type="entry name" value="Homeodomain-like"/>
    <property type="match status" value="1"/>
</dbReference>
<dbReference type="EMBL" id="KL198061">
    <property type="protein sequence ID" value="KDQ11109.1"/>
    <property type="molecule type" value="Genomic_DNA"/>
</dbReference>
<evidence type="ECO:0000256" key="1">
    <source>
        <dbReference type="ARBA" id="ARBA00005800"/>
    </source>
</evidence>
<sequence length="67" mass="8101">RRRGKLPKQVTETLRAWLMAHTEHPYPSEDEKRMLCRQTSLSMSQVSNWMINVRPNSRFFCFNRLSF</sequence>
<accession>A0A067M6B4</accession>
<dbReference type="SUPFAM" id="SSF46689">
    <property type="entry name" value="Homeodomain-like"/>
    <property type="match status" value="1"/>
</dbReference>
<feature type="domain" description="Homeobox" evidence="6">
    <location>
        <begin position="1"/>
        <end position="60"/>
    </location>
</feature>
<evidence type="ECO:0000256" key="3">
    <source>
        <dbReference type="ARBA" id="ARBA00023155"/>
    </source>
</evidence>
<dbReference type="InterPro" id="IPR008422">
    <property type="entry name" value="KN_HD"/>
</dbReference>
<comment type="similarity">
    <text evidence="1">Belongs to the TALE/M-ATYP homeobox family.</text>
</comment>
<evidence type="ECO:0000259" key="6">
    <source>
        <dbReference type="PROSITE" id="PS50071"/>
    </source>
</evidence>
<dbReference type="GO" id="GO:0005634">
    <property type="term" value="C:nucleus"/>
    <property type="evidence" value="ECO:0007669"/>
    <property type="project" value="UniProtKB-SubCell"/>
</dbReference>
<gene>
    <name evidence="7" type="ORF">BOTBODRAFT_114847</name>
</gene>
<dbReference type="STRING" id="930990.A0A067M6B4"/>
<evidence type="ECO:0000313" key="7">
    <source>
        <dbReference type="EMBL" id="KDQ11109.1"/>
    </source>
</evidence>
<organism evidence="7 8">
    <name type="scientific">Botryobasidium botryosum (strain FD-172 SS1)</name>
    <dbReference type="NCBI Taxonomy" id="930990"/>
    <lineage>
        <taxon>Eukaryota</taxon>
        <taxon>Fungi</taxon>
        <taxon>Dikarya</taxon>
        <taxon>Basidiomycota</taxon>
        <taxon>Agaricomycotina</taxon>
        <taxon>Agaricomycetes</taxon>
        <taxon>Cantharellales</taxon>
        <taxon>Botryobasidiaceae</taxon>
        <taxon>Botryobasidium</taxon>
    </lineage>
</organism>
<dbReference type="GO" id="GO:0006355">
    <property type="term" value="P:regulation of DNA-templated transcription"/>
    <property type="evidence" value="ECO:0007669"/>
    <property type="project" value="InterPro"/>
</dbReference>
<keyword evidence="4 5" id="KW-0539">Nucleus</keyword>
<evidence type="ECO:0000256" key="2">
    <source>
        <dbReference type="ARBA" id="ARBA00023125"/>
    </source>
</evidence>
<evidence type="ECO:0000313" key="8">
    <source>
        <dbReference type="Proteomes" id="UP000027195"/>
    </source>
</evidence>
<keyword evidence="8" id="KW-1185">Reference proteome</keyword>
<dbReference type="Pfam" id="PF05920">
    <property type="entry name" value="Homeobox_KN"/>
    <property type="match status" value="1"/>
</dbReference>
<feature type="DNA-binding region" description="Homeobox" evidence="5">
    <location>
        <begin position="3"/>
        <end position="61"/>
    </location>
</feature>
<dbReference type="InterPro" id="IPR009057">
    <property type="entry name" value="Homeodomain-like_sf"/>
</dbReference>
<dbReference type="GO" id="GO:0003677">
    <property type="term" value="F:DNA binding"/>
    <property type="evidence" value="ECO:0007669"/>
    <property type="project" value="UniProtKB-UniRule"/>
</dbReference>
<dbReference type="InParanoid" id="A0A067M6B4"/>
<proteinExistence type="inferred from homology"/>
<evidence type="ECO:0000256" key="5">
    <source>
        <dbReference type="PROSITE-ProRule" id="PRU00108"/>
    </source>
</evidence>
<dbReference type="OrthoDB" id="10056939at2759"/>
<reference evidence="8" key="1">
    <citation type="journal article" date="2014" name="Proc. Natl. Acad. Sci. U.S.A.">
        <title>Extensive sampling of basidiomycete genomes demonstrates inadequacy of the white-rot/brown-rot paradigm for wood decay fungi.</title>
        <authorList>
            <person name="Riley R."/>
            <person name="Salamov A.A."/>
            <person name="Brown D.W."/>
            <person name="Nagy L.G."/>
            <person name="Floudas D."/>
            <person name="Held B.W."/>
            <person name="Levasseur A."/>
            <person name="Lombard V."/>
            <person name="Morin E."/>
            <person name="Otillar R."/>
            <person name="Lindquist E.A."/>
            <person name="Sun H."/>
            <person name="LaButti K.M."/>
            <person name="Schmutz J."/>
            <person name="Jabbour D."/>
            <person name="Luo H."/>
            <person name="Baker S.E."/>
            <person name="Pisabarro A.G."/>
            <person name="Walton J.D."/>
            <person name="Blanchette R.A."/>
            <person name="Henrissat B."/>
            <person name="Martin F."/>
            <person name="Cullen D."/>
            <person name="Hibbett D.S."/>
            <person name="Grigoriev I.V."/>
        </authorList>
    </citation>
    <scope>NUCLEOTIDE SEQUENCE [LARGE SCALE GENOMIC DNA]</scope>
    <source>
        <strain evidence="8">FD-172 SS1</strain>
    </source>
</reference>
<dbReference type="PANTHER" id="PTHR11850">
    <property type="entry name" value="HOMEOBOX PROTEIN TRANSCRIPTION FACTORS"/>
    <property type="match status" value="1"/>
</dbReference>
<dbReference type="AlphaFoldDB" id="A0A067M6B4"/>
<evidence type="ECO:0000256" key="4">
    <source>
        <dbReference type="ARBA" id="ARBA00023242"/>
    </source>
</evidence>
<dbReference type="InterPro" id="IPR050224">
    <property type="entry name" value="TALE_homeobox"/>
</dbReference>
<dbReference type="InterPro" id="IPR001356">
    <property type="entry name" value="HD"/>
</dbReference>
<comment type="subcellular location">
    <subcellularLocation>
        <location evidence="5">Nucleus</location>
    </subcellularLocation>
</comment>
<protein>
    <recommendedName>
        <fullName evidence="6">Homeobox domain-containing protein</fullName>
    </recommendedName>
</protein>
<feature type="non-terminal residue" evidence="7">
    <location>
        <position position="1"/>
    </location>
</feature>
<keyword evidence="3 5" id="KW-0371">Homeobox</keyword>
<dbReference type="Proteomes" id="UP000027195">
    <property type="component" value="Unassembled WGS sequence"/>
</dbReference>
<dbReference type="HOGENOM" id="CLU_049543_14_1_1"/>